<dbReference type="InterPro" id="IPR009612">
    <property type="entry name" value="IcmF-rel"/>
</dbReference>
<dbReference type="Pfam" id="PF06744">
    <property type="entry name" value="IcmF_C"/>
    <property type="match status" value="1"/>
</dbReference>
<dbReference type="Proteomes" id="UP000247483">
    <property type="component" value="Unassembled WGS sequence"/>
</dbReference>
<evidence type="ECO:0000313" key="6">
    <source>
        <dbReference type="Proteomes" id="UP000247483"/>
    </source>
</evidence>
<feature type="transmembrane region" description="Helical" evidence="1">
    <location>
        <begin position="9"/>
        <end position="31"/>
    </location>
</feature>
<dbReference type="Pfam" id="PF06761">
    <property type="entry name" value="IcmF-related"/>
    <property type="match status" value="1"/>
</dbReference>
<feature type="transmembrane region" description="Helical" evidence="1">
    <location>
        <begin position="366"/>
        <end position="387"/>
    </location>
</feature>
<feature type="domain" description="Type VI secretion system component TssM1 helical" evidence="4">
    <location>
        <begin position="878"/>
        <end position="982"/>
    </location>
</feature>
<dbReference type="AlphaFoldDB" id="A0A2V4DY83"/>
<sequence length="1113" mass="127344">MKNKWKKIGLIFIISLAASLFAVVLFLWGTWLGYPTTGQKITVWLQVMLLLFGILLTPTIITNSRKIWAKDKAERESLNPIEPKKSEKPLPFPEFLEIKKQCRNRSGLLWRYKIRKCLVLGSSSEVQQLLPNLPTELWQLCDNTLMVYGGDIQDEVNTPWLQALKTQFSRCIPFLQKPLDALILVLPKHYLDNTRHQQLALEKDILQLQTRNKVLNWSAPVYLVAGQSCEWSQAGRVEQSVGLLFPSLKKDKMESVVVSLNQLAKECCQRGVQQIKKNTHYSFLLKLSQDLVKCDINNITRYLTSLISYPYSPHVRGLFFTPYQLSQIEDQPLFEHYLSMTPTLESISDDAQLQLGQRMGIQWGTLSCYVLLMSMAVTGVALLTSYYRNASLIDDSFELVKKADESVTQDYVIQLQTQYELQQRLEQLLYRQKKGAPLSYRFGLNHNDALLNKLWFSYQVNNSRNIATPFYKHMTDYLTLLTGLPPNDPNRKKLVDSAYDVLKAYLMMNHPDKSDGVYLSQFAAKIWRAPEGISDGDWQRLMPELVRFWGQTLNSHPDWAQQNDPRLVKDVRQILINRIGVKNAVNTLYQEIIQRASQHYANQNLNQILEGLDSRLLFSSNVDIPGVYTRKAWEETIKDEIDDVAKSRQEQIDWVLSDSDSDSESKLTESISPQTLKQQLTERYFSEYGMAWLHFLNTIQWNQTNNVSDVIEQLTLLADTRQSPLIALMNVVKYQSEVSYSGGSLSDNLLRSAQELMSNKSPTGLPKNNDTSKPLAATFLPITSLLQNDNTNGLSLQTYLLRVTQARLKLQNVVNSADPQLRMQELAKSVFKGTSVDLTETRDYGNLIAANLGEEWSGFGYSLFKQPLEQSWQVVLAPASMSFNNIWQDYVVSQWEKSFAGRYPFKDSENEASLAELARFLRADTGVIDRFIANELNGVLEKKGGSWVINTANAQGLNFSPKFIETLTLFNEISTELLPSGDLSFSFDLMPRSGSNITRTELAINKQKLEYFNQIPVWQSFNWPSNGYTTYSHLSWSSDTSGLRLYGYYSGDWAWIRLLESASVKPLDSSRYELIWNAPDEHKLRFILRTQLGGGPLTLLKLRNFSLPRTVFE</sequence>
<protein>
    <recommendedName>
        <fullName evidence="7">Type VI secretion protein VasK</fullName>
    </recommendedName>
</protein>
<feature type="domain" description="Type VI secretion system IcmF C-terminal" evidence="2">
    <location>
        <begin position="987"/>
        <end position="1091"/>
    </location>
</feature>
<dbReference type="InterPro" id="IPR053156">
    <property type="entry name" value="T6SS_TssM-like"/>
</dbReference>
<feature type="domain" description="IcmF-related" evidence="3">
    <location>
        <begin position="420"/>
        <end position="735"/>
    </location>
</feature>
<evidence type="ECO:0000259" key="3">
    <source>
        <dbReference type="Pfam" id="PF06761"/>
    </source>
</evidence>
<keyword evidence="1" id="KW-0812">Transmembrane</keyword>
<organism evidence="5 6">
    <name type="scientific">Gilliamella apicola</name>
    <dbReference type="NCBI Taxonomy" id="1196095"/>
    <lineage>
        <taxon>Bacteria</taxon>
        <taxon>Pseudomonadati</taxon>
        <taxon>Pseudomonadota</taxon>
        <taxon>Gammaproteobacteria</taxon>
        <taxon>Orbales</taxon>
        <taxon>Orbaceae</taxon>
        <taxon>Gilliamella</taxon>
    </lineage>
</organism>
<dbReference type="RefSeq" id="WP_110422890.1">
    <property type="nucleotide sequence ID" value="NZ_QGLP01000004.1"/>
</dbReference>
<keyword evidence="1" id="KW-0472">Membrane</keyword>
<dbReference type="EMBL" id="QGLP01000004">
    <property type="protein sequence ID" value="PXZ05785.1"/>
    <property type="molecule type" value="Genomic_DNA"/>
</dbReference>
<gene>
    <name evidence="5" type="ORF">DKK79_03670</name>
</gene>
<accession>A0A2V4DY83</accession>
<evidence type="ECO:0000259" key="2">
    <source>
        <dbReference type="Pfam" id="PF06744"/>
    </source>
</evidence>
<dbReference type="PANTHER" id="PTHR36153:SF1">
    <property type="entry name" value="TYPE VI SECRETION SYSTEM COMPONENT TSSM1"/>
    <property type="match status" value="1"/>
</dbReference>
<dbReference type="PANTHER" id="PTHR36153">
    <property type="entry name" value="INNER MEMBRANE PROTEIN-RELATED"/>
    <property type="match status" value="1"/>
</dbReference>
<reference evidence="5 6" key="1">
    <citation type="submission" date="2018-05" db="EMBL/GenBank/DDBJ databases">
        <title>Reference genomes for bee gut microbiota database.</title>
        <authorList>
            <person name="Ellegaard K.M."/>
        </authorList>
    </citation>
    <scope>NUCLEOTIDE SEQUENCE [LARGE SCALE GENOMIC DNA]</scope>
    <source>
        <strain evidence="5 6">ESL0177</strain>
    </source>
</reference>
<dbReference type="Pfam" id="PF21070">
    <property type="entry name" value="IcmF_helical"/>
    <property type="match status" value="1"/>
</dbReference>
<evidence type="ECO:0000256" key="1">
    <source>
        <dbReference type="SAM" id="Phobius"/>
    </source>
</evidence>
<feature type="transmembrane region" description="Helical" evidence="1">
    <location>
        <begin position="43"/>
        <end position="62"/>
    </location>
</feature>
<dbReference type="InterPro" id="IPR010623">
    <property type="entry name" value="IcmF_C"/>
</dbReference>
<evidence type="ECO:0000259" key="4">
    <source>
        <dbReference type="Pfam" id="PF21070"/>
    </source>
</evidence>
<evidence type="ECO:0008006" key="7">
    <source>
        <dbReference type="Google" id="ProtNLM"/>
    </source>
</evidence>
<dbReference type="InterPro" id="IPR048677">
    <property type="entry name" value="TssM1_hel"/>
</dbReference>
<name>A0A2V4DY83_9GAMM</name>
<keyword evidence="1" id="KW-1133">Transmembrane helix</keyword>
<proteinExistence type="predicted"/>
<evidence type="ECO:0000313" key="5">
    <source>
        <dbReference type="EMBL" id="PXZ05785.1"/>
    </source>
</evidence>
<comment type="caution">
    <text evidence="5">The sequence shown here is derived from an EMBL/GenBank/DDBJ whole genome shotgun (WGS) entry which is preliminary data.</text>
</comment>